<evidence type="ECO:0000256" key="3">
    <source>
        <dbReference type="ARBA" id="ARBA00022989"/>
    </source>
</evidence>
<proteinExistence type="inferred from homology"/>
<evidence type="ECO:0000256" key="5">
    <source>
        <dbReference type="ARBA" id="ARBA00038268"/>
    </source>
</evidence>
<dbReference type="AlphaFoldDB" id="A0A0N5ARB8"/>
<keyword evidence="3 6" id="KW-1133">Transmembrane helix</keyword>
<organism evidence="7 8">
    <name type="scientific">Syphacia muris</name>
    <dbReference type="NCBI Taxonomy" id="451379"/>
    <lineage>
        <taxon>Eukaryota</taxon>
        <taxon>Metazoa</taxon>
        <taxon>Ecdysozoa</taxon>
        <taxon>Nematoda</taxon>
        <taxon>Chromadorea</taxon>
        <taxon>Rhabditida</taxon>
        <taxon>Spirurina</taxon>
        <taxon>Oxyuridomorpha</taxon>
        <taxon>Oxyuroidea</taxon>
        <taxon>Oxyuridae</taxon>
        <taxon>Syphacia</taxon>
    </lineage>
</organism>
<dbReference type="Pfam" id="PF03062">
    <property type="entry name" value="MBOAT"/>
    <property type="match status" value="1"/>
</dbReference>
<dbReference type="InterPro" id="IPR004299">
    <property type="entry name" value="MBOAT_fam"/>
</dbReference>
<name>A0A0N5ARB8_9BILA</name>
<feature type="transmembrane region" description="Helical" evidence="6">
    <location>
        <begin position="444"/>
        <end position="462"/>
    </location>
</feature>
<dbReference type="GO" id="GO:0016409">
    <property type="term" value="F:palmitoyltransferase activity"/>
    <property type="evidence" value="ECO:0007669"/>
    <property type="project" value="TreeGrafter"/>
</dbReference>
<protein>
    <submittedName>
        <fullName evidence="8">MBOAT family protein</fullName>
    </submittedName>
</protein>
<feature type="transmembrane region" description="Helical" evidence="6">
    <location>
        <begin position="322"/>
        <end position="340"/>
    </location>
</feature>
<dbReference type="GO" id="GO:0005783">
    <property type="term" value="C:endoplasmic reticulum"/>
    <property type="evidence" value="ECO:0007669"/>
    <property type="project" value="TreeGrafter"/>
</dbReference>
<feature type="transmembrane region" description="Helical" evidence="6">
    <location>
        <begin position="73"/>
        <end position="91"/>
    </location>
</feature>
<evidence type="ECO:0000313" key="8">
    <source>
        <dbReference type="WBParaSite" id="SMUV_0000726001-mRNA-1"/>
    </source>
</evidence>
<evidence type="ECO:0000313" key="7">
    <source>
        <dbReference type="Proteomes" id="UP000046393"/>
    </source>
</evidence>
<dbReference type="STRING" id="451379.A0A0N5ARB8"/>
<feature type="transmembrane region" description="Helical" evidence="6">
    <location>
        <begin position="103"/>
        <end position="121"/>
    </location>
</feature>
<feature type="transmembrane region" description="Helical" evidence="6">
    <location>
        <begin position="47"/>
        <end position="68"/>
    </location>
</feature>
<dbReference type="WBParaSite" id="SMUV_0000726001-mRNA-1">
    <property type="protein sequence ID" value="SMUV_0000726001-mRNA-1"/>
    <property type="gene ID" value="SMUV_0000726001"/>
</dbReference>
<comment type="similarity">
    <text evidence="5">Belongs to the membrane-bound acyltransferase family. HHAT subfamily.</text>
</comment>
<sequence>MCKLRISEELIQYAEDYPRDNSDYEWELYRYSIWPAAVTISDYPQIFSFKCIGIFSAFAATVVGLTFLCRNQLIAWTFCMIALLKMIQYINFSAELTVFYREYNFYLYGIIKILNYCIYLSRNPDKPLTAETLQRCLQYLFYPPYSMLLIVLYEDFDTQITNVENGRNPPFSFKYKSFKIIMQILTSLVIQKNKNDYFRKAAFGCIRLFFWFYAFEFILHFIYVIYFFEDTHGMIREFSPYEIVSIAYVRGELFHIKYVVIFGVNAWLASLDGMTPPQKPICISRVSRYSNMWKMFDRGLYQFLKNQVYLPLGGKKDSKYFWCRRFLALIGVFSFVLAWHGPISPYIYWVTLSAIELCIEALGKSINKTEAWKKFSDKVGPQNQRRIVSIAMLTTVTPGIFGVFFFLGNKGSGLVIFEETFVKAMKDVANFNFTIFPQLSRGTILFHMLFLNFIFSNVCLELDETLRPKIDKQAKLE</sequence>
<dbReference type="PANTHER" id="PTHR13285">
    <property type="entry name" value="ACYLTRANSFERASE"/>
    <property type="match status" value="1"/>
</dbReference>
<dbReference type="PANTHER" id="PTHR13285:SF18">
    <property type="entry name" value="PROTEIN-CYSTEINE N-PALMITOYLTRANSFERASE RASP"/>
    <property type="match status" value="1"/>
</dbReference>
<dbReference type="InterPro" id="IPR051085">
    <property type="entry name" value="MB_O-acyltransferase"/>
</dbReference>
<evidence type="ECO:0000256" key="6">
    <source>
        <dbReference type="SAM" id="Phobius"/>
    </source>
</evidence>
<keyword evidence="4 6" id="KW-0472">Membrane</keyword>
<evidence type="ECO:0000256" key="2">
    <source>
        <dbReference type="ARBA" id="ARBA00022692"/>
    </source>
</evidence>
<evidence type="ECO:0000256" key="4">
    <source>
        <dbReference type="ARBA" id="ARBA00023136"/>
    </source>
</evidence>
<keyword evidence="2 6" id="KW-0812">Transmembrane</keyword>
<dbReference type="Proteomes" id="UP000046393">
    <property type="component" value="Unplaced"/>
</dbReference>
<feature type="transmembrane region" description="Helical" evidence="6">
    <location>
        <begin position="346"/>
        <end position="366"/>
    </location>
</feature>
<comment type="subcellular location">
    <subcellularLocation>
        <location evidence="1">Membrane</location>
        <topology evidence="1">Multi-pass membrane protein</topology>
    </subcellularLocation>
</comment>
<feature type="transmembrane region" description="Helical" evidence="6">
    <location>
        <begin position="208"/>
        <end position="228"/>
    </location>
</feature>
<reference evidence="8" key="1">
    <citation type="submission" date="2017-02" db="UniProtKB">
        <authorList>
            <consortium name="WormBaseParasite"/>
        </authorList>
    </citation>
    <scope>IDENTIFICATION</scope>
</reference>
<dbReference type="GO" id="GO:0016020">
    <property type="term" value="C:membrane"/>
    <property type="evidence" value="ECO:0007669"/>
    <property type="project" value="UniProtKB-SubCell"/>
</dbReference>
<keyword evidence="7" id="KW-1185">Reference proteome</keyword>
<feature type="transmembrane region" description="Helical" evidence="6">
    <location>
        <begin position="387"/>
        <end position="407"/>
    </location>
</feature>
<accession>A0A0N5ARB8</accession>
<evidence type="ECO:0000256" key="1">
    <source>
        <dbReference type="ARBA" id="ARBA00004141"/>
    </source>
</evidence>